<dbReference type="PANTHER" id="PTHR21236">
    <property type="entry name" value="GOLGI MEMBRANE PROTEIN YIP1"/>
    <property type="match status" value="1"/>
</dbReference>
<evidence type="ECO:0000313" key="10">
    <source>
        <dbReference type="Proteomes" id="UP001497512"/>
    </source>
</evidence>
<protein>
    <recommendedName>
        <fullName evidence="6">Protein YIP</fullName>
    </recommendedName>
</protein>
<dbReference type="InterPro" id="IPR045231">
    <property type="entry name" value="Yip1/4-like"/>
</dbReference>
<sequence length="250" mass="26726">MRDDVALSFDGAEPFRGQRPRAPAGQMAGGQGPMGRNGASVLPFMPFDLGAPSSGNVAPPSGRLSYGGGSGNGFGAFEDELPLLEELGINIPQIMRRTITVLNPFRVNPDLHEDADLSGPIIFCVLFGVCQLLAGKLHFGVILGWTTLASLFLYMVFNLLAGKNGSLDLYRCVSLVGYCLIPMVLFSALSIFVPGRGLVKLIMAAVTVLWCTRSCTSLMAVLVPHADEHKVLVAYPCGLIYMAFSLLVVF</sequence>
<feature type="transmembrane region" description="Helical" evidence="6">
    <location>
        <begin position="141"/>
        <end position="161"/>
    </location>
</feature>
<comment type="caution">
    <text evidence="6">Lacks conserved residue(s) required for the propagation of feature annotation.</text>
</comment>
<evidence type="ECO:0000256" key="2">
    <source>
        <dbReference type="ARBA" id="ARBA00010596"/>
    </source>
</evidence>
<keyword evidence="3 6" id="KW-0812">Transmembrane</keyword>
<feature type="transmembrane region" description="Helical" evidence="6">
    <location>
        <begin position="232"/>
        <end position="249"/>
    </location>
</feature>
<reference evidence="9" key="1">
    <citation type="submission" date="2024-02" db="EMBL/GenBank/DDBJ databases">
        <authorList>
            <consortium name="ELIXIR-Norway"/>
            <consortium name="Elixir Norway"/>
        </authorList>
    </citation>
    <scope>NUCLEOTIDE SEQUENCE</scope>
</reference>
<comment type="subcellular location">
    <subcellularLocation>
        <location evidence="6">Golgi apparatus membrane</location>
        <topology evidence="6">Multi-pass membrane protein</topology>
    </subcellularLocation>
    <subcellularLocation>
        <location evidence="1">Membrane</location>
        <topology evidence="1">Multi-pass membrane protein</topology>
    </subcellularLocation>
</comment>
<evidence type="ECO:0000256" key="6">
    <source>
        <dbReference type="RuleBase" id="RU361264"/>
    </source>
</evidence>
<proteinExistence type="inferred from homology"/>
<dbReference type="Proteomes" id="UP001497512">
    <property type="component" value="Chromosome 8"/>
</dbReference>
<dbReference type="InterPro" id="IPR006977">
    <property type="entry name" value="Yip1_dom"/>
</dbReference>
<feature type="domain" description="Yip1" evidence="8">
    <location>
        <begin position="103"/>
        <end position="246"/>
    </location>
</feature>
<keyword evidence="10" id="KW-1185">Reference proteome</keyword>
<evidence type="ECO:0000256" key="7">
    <source>
        <dbReference type="SAM" id="MobiDB-lite"/>
    </source>
</evidence>
<feature type="transmembrane region" description="Helical" evidence="6">
    <location>
        <begin position="173"/>
        <end position="194"/>
    </location>
</feature>
<keyword evidence="4 6" id="KW-1133">Transmembrane helix</keyword>
<dbReference type="PANTHER" id="PTHR21236:SF2">
    <property type="entry name" value="PROTEIN YIPF"/>
    <property type="match status" value="1"/>
</dbReference>
<name>A0ABP0UXS9_9BRYO</name>
<dbReference type="Pfam" id="PF04893">
    <property type="entry name" value="Yip1"/>
    <property type="match status" value="1"/>
</dbReference>
<gene>
    <name evidence="9" type="ORF">CSSPTR1EN2_LOCUS21367</name>
</gene>
<accession>A0ABP0UXS9</accession>
<evidence type="ECO:0000256" key="3">
    <source>
        <dbReference type="ARBA" id="ARBA00022692"/>
    </source>
</evidence>
<evidence type="ECO:0000256" key="1">
    <source>
        <dbReference type="ARBA" id="ARBA00004141"/>
    </source>
</evidence>
<evidence type="ECO:0000256" key="4">
    <source>
        <dbReference type="ARBA" id="ARBA00022989"/>
    </source>
</evidence>
<evidence type="ECO:0000259" key="8">
    <source>
        <dbReference type="Pfam" id="PF04893"/>
    </source>
</evidence>
<evidence type="ECO:0000256" key="5">
    <source>
        <dbReference type="ARBA" id="ARBA00023136"/>
    </source>
</evidence>
<dbReference type="EMBL" id="OZ019900">
    <property type="protein sequence ID" value="CAK9233200.1"/>
    <property type="molecule type" value="Genomic_DNA"/>
</dbReference>
<comment type="similarity">
    <text evidence="2 6">Belongs to the YIP1 family.</text>
</comment>
<feature type="transmembrane region" description="Helical" evidence="6">
    <location>
        <begin position="201"/>
        <end position="226"/>
    </location>
</feature>
<organism evidence="9 10">
    <name type="scientific">Sphagnum troendelagicum</name>
    <dbReference type="NCBI Taxonomy" id="128251"/>
    <lineage>
        <taxon>Eukaryota</taxon>
        <taxon>Viridiplantae</taxon>
        <taxon>Streptophyta</taxon>
        <taxon>Embryophyta</taxon>
        <taxon>Bryophyta</taxon>
        <taxon>Sphagnophytina</taxon>
        <taxon>Sphagnopsida</taxon>
        <taxon>Sphagnales</taxon>
        <taxon>Sphagnaceae</taxon>
        <taxon>Sphagnum</taxon>
    </lineage>
</organism>
<evidence type="ECO:0000313" key="9">
    <source>
        <dbReference type="EMBL" id="CAK9233200.1"/>
    </source>
</evidence>
<keyword evidence="5 6" id="KW-0472">Membrane</keyword>
<feature type="region of interest" description="Disordered" evidence="7">
    <location>
        <begin position="1"/>
        <end position="32"/>
    </location>
</feature>